<reference evidence="2 3" key="1">
    <citation type="submission" date="2015-04" db="EMBL/GenBank/DDBJ databases">
        <title>Microcin producing Clostridium sp. JC272T.</title>
        <authorList>
            <person name="Jyothsna T."/>
            <person name="Sasikala C."/>
            <person name="Ramana C."/>
        </authorList>
    </citation>
    <scope>NUCLEOTIDE SEQUENCE [LARGE SCALE GENOMIC DNA]</scope>
    <source>
        <strain evidence="2 3">JC272</strain>
    </source>
</reference>
<dbReference type="Proteomes" id="UP000034407">
    <property type="component" value="Unassembled WGS sequence"/>
</dbReference>
<accession>A0A0M3DJ81</accession>
<proteinExistence type="predicted"/>
<sequence>MNNNEGSSSKLKELMNVILFAFSVIGAIVVLAYIYKDANGFNVMPLAFINKVIVYVSFFALAIIICFTDIIPINISQRTKIIVTITAFYILTMNSLSHYSANPMGSIENFIICTVWYFFMVGCVIVAWNIYETITSNKYNKYLKQYQNLKK</sequence>
<name>A0A0M3DJ81_9FIRM</name>
<dbReference type="OrthoDB" id="1757105at2"/>
<keyword evidence="3" id="KW-1185">Reference proteome</keyword>
<evidence type="ECO:0000313" key="3">
    <source>
        <dbReference type="Proteomes" id="UP000034407"/>
    </source>
</evidence>
<feature type="transmembrane region" description="Helical" evidence="1">
    <location>
        <begin position="14"/>
        <end position="35"/>
    </location>
</feature>
<protein>
    <submittedName>
        <fullName evidence="2">Uncharacterized protein</fullName>
    </submittedName>
</protein>
<feature type="transmembrane region" description="Helical" evidence="1">
    <location>
        <begin position="47"/>
        <end position="67"/>
    </location>
</feature>
<gene>
    <name evidence="2" type="ORF">VN21_08670</name>
</gene>
<feature type="transmembrane region" description="Helical" evidence="1">
    <location>
        <begin position="109"/>
        <end position="131"/>
    </location>
</feature>
<dbReference type="RefSeq" id="WP_046822895.1">
    <property type="nucleotide sequence ID" value="NZ_LBBT01000184.1"/>
</dbReference>
<dbReference type="PATRIC" id="fig|1629550.3.peg.1173"/>
<evidence type="ECO:0000313" key="2">
    <source>
        <dbReference type="EMBL" id="KKY01489.1"/>
    </source>
</evidence>
<keyword evidence="1" id="KW-1133">Transmembrane helix</keyword>
<dbReference type="EMBL" id="LBBT01000184">
    <property type="protein sequence ID" value="KKY01489.1"/>
    <property type="molecule type" value="Genomic_DNA"/>
</dbReference>
<keyword evidence="1" id="KW-0812">Transmembrane</keyword>
<dbReference type="AlphaFoldDB" id="A0A0M3DJ81"/>
<comment type="caution">
    <text evidence="2">The sequence shown here is derived from an EMBL/GenBank/DDBJ whole genome shotgun (WGS) entry which is preliminary data.</text>
</comment>
<feature type="transmembrane region" description="Helical" evidence="1">
    <location>
        <begin position="79"/>
        <end position="97"/>
    </location>
</feature>
<keyword evidence="1" id="KW-0472">Membrane</keyword>
<evidence type="ECO:0000256" key="1">
    <source>
        <dbReference type="SAM" id="Phobius"/>
    </source>
</evidence>
<organism evidence="2 3">
    <name type="scientific">Paraclostridium benzoelyticum</name>
    <dbReference type="NCBI Taxonomy" id="1629550"/>
    <lineage>
        <taxon>Bacteria</taxon>
        <taxon>Bacillati</taxon>
        <taxon>Bacillota</taxon>
        <taxon>Clostridia</taxon>
        <taxon>Peptostreptococcales</taxon>
        <taxon>Peptostreptococcaceae</taxon>
        <taxon>Paraclostridium</taxon>
    </lineage>
</organism>